<accession>A0A0F8D374</accession>
<dbReference type="Pfam" id="PF02585">
    <property type="entry name" value="PIG-L"/>
    <property type="match status" value="1"/>
</dbReference>
<evidence type="ECO:0000313" key="2">
    <source>
        <dbReference type="Proteomes" id="UP000034047"/>
    </source>
</evidence>
<dbReference type="GO" id="GO:0016811">
    <property type="term" value="F:hydrolase activity, acting on carbon-nitrogen (but not peptide) bonds, in linear amides"/>
    <property type="evidence" value="ECO:0007669"/>
    <property type="project" value="TreeGrafter"/>
</dbReference>
<dbReference type="Proteomes" id="UP000034047">
    <property type="component" value="Unassembled WGS sequence"/>
</dbReference>
<dbReference type="EMBL" id="JJOU01000152">
    <property type="protein sequence ID" value="KKG11804.1"/>
    <property type="molecule type" value="Genomic_DNA"/>
</dbReference>
<protein>
    <recommendedName>
        <fullName evidence="3">GlcNAc-PI de-N-acetylase</fullName>
    </recommendedName>
</protein>
<dbReference type="Gene3D" id="3.40.50.10320">
    <property type="entry name" value="LmbE-like"/>
    <property type="match status" value="1"/>
</dbReference>
<gene>
    <name evidence="1" type="ORF">DU34_04205</name>
</gene>
<name>A0A0F8D374_METMZ</name>
<evidence type="ECO:0008006" key="3">
    <source>
        <dbReference type="Google" id="ProtNLM"/>
    </source>
</evidence>
<organism evidence="1 2">
    <name type="scientific">Methanosarcina mazei</name>
    <name type="common">Methanosarcina frisia</name>
    <dbReference type="NCBI Taxonomy" id="2209"/>
    <lineage>
        <taxon>Archaea</taxon>
        <taxon>Methanobacteriati</taxon>
        <taxon>Methanobacteriota</taxon>
        <taxon>Stenosarchaea group</taxon>
        <taxon>Methanomicrobia</taxon>
        <taxon>Methanosarcinales</taxon>
        <taxon>Methanosarcinaceae</taxon>
        <taxon>Methanosarcina</taxon>
    </lineage>
</organism>
<dbReference type="InterPro" id="IPR024078">
    <property type="entry name" value="LmbE-like_dom_sf"/>
</dbReference>
<comment type="caution">
    <text evidence="1">The sequence shown here is derived from an EMBL/GenBank/DDBJ whole genome shotgun (WGS) entry which is preliminary data.</text>
</comment>
<sequence>MSAHPDDMEFEAGGTIAKFAKRGYKVHMLVLTNGNYVDMSGKKHSKTHLQSEGRRAAEILGAEEPIFFDNPVTNLRVTGEIVTQVDNIVDELKPDIFISHHPFDSHQDHKAAAEIMFAVCRQGRVKNVLSGSTLPYRPNIFAYRPQFFVDISETIDTKIESIRAYKSQYEKFGGEKLVERMRDMAKTQGWAMGYEYAESFEVIRMDESILGD</sequence>
<proteinExistence type="predicted"/>
<dbReference type="PANTHER" id="PTHR12993">
    <property type="entry name" value="N-ACETYLGLUCOSAMINYL-PHOSPHATIDYLINOSITOL DE-N-ACETYLASE-RELATED"/>
    <property type="match status" value="1"/>
</dbReference>
<dbReference type="InterPro" id="IPR003737">
    <property type="entry name" value="GlcNAc_PI_deacetylase-related"/>
</dbReference>
<evidence type="ECO:0000313" key="1">
    <source>
        <dbReference type="EMBL" id="KKG11804.1"/>
    </source>
</evidence>
<dbReference type="SUPFAM" id="SSF102588">
    <property type="entry name" value="LmbE-like"/>
    <property type="match status" value="1"/>
</dbReference>
<dbReference type="PATRIC" id="fig|2209.41.peg.928"/>
<dbReference type="PANTHER" id="PTHR12993:SF11">
    <property type="entry name" value="N-ACETYLGLUCOSAMINYL-PHOSPHATIDYLINOSITOL DE-N-ACETYLASE"/>
    <property type="match status" value="1"/>
</dbReference>
<reference evidence="1 2" key="1">
    <citation type="journal article" date="2015" name="ISME J.">
        <title>Genomic and phenotypic differentiation among Methanosarcina mazei populations from Columbia River sediment.</title>
        <authorList>
            <person name="Youngblut N.D."/>
            <person name="Wirth J.S."/>
            <person name="Henriksen J.R."/>
            <person name="Smith M."/>
            <person name="Simon H."/>
            <person name="Metcalf W.W."/>
            <person name="Whitaker R.J."/>
        </authorList>
    </citation>
    <scope>NUCLEOTIDE SEQUENCE [LARGE SCALE GENOMIC DNA]</scope>
    <source>
        <strain evidence="1 2">2.F.T.2.6</strain>
    </source>
</reference>
<dbReference type="AlphaFoldDB" id="A0A0F8D374"/>